<evidence type="ECO:0000313" key="4">
    <source>
        <dbReference type="Proteomes" id="UP000016584"/>
    </source>
</evidence>
<keyword evidence="1" id="KW-0812">Transmembrane</keyword>
<dbReference type="OrthoDB" id="9809670at2"/>
<proteinExistence type="predicted"/>
<keyword evidence="1" id="KW-1133">Transmembrane helix</keyword>
<dbReference type="Pfam" id="PF06580">
    <property type="entry name" value="His_kinase"/>
    <property type="match status" value="1"/>
</dbReference>
<sequence length="676" mass="77412">MNGAFNILNSYRHSGCTLMSVVFLLLIQLWTPMGVVQGQTSIEKMAADGYALRFSDTTASVRIQTEALTLAKTKNSKTDEAICYAYLAMTYRRLLQLKEFTRYADLSYETANQAADNRAVAYSNWAMGLLRSYIDDKASAVDYMLKAYGLFVQLKEYAYCAKIGADVSYLFYPGSEANVTKYADEAFRYAMQSKDPESILHARLAVGSYLLDSAGGGDLEQWQKAVLFFKETIRQAEQVEDAIVSKSNIGIAHINLAVLYMNGPKPIDEKAFLSHLEQATYIGRQYSLRNIYRSSLGLQGQFFMQKGDYRTAENLFKEGIAYQQTLPYKDNDLLATFFGCLKELAAQEKDYAAYHEYDTYFNKYNKLKYDEATQKILQNTDARFESEKKLALIEQLEKENELERKNKFLGYGISAILLIGLVFMYRSYYYRQRYFQNREDILQEQQTNSELKVQLMEKESLEVLAEKLSLERRLLQSQMDPHFIFNLLGNIQSMILQNDRVVAVSYLGKFAKLTRQVLEQSRMDRICIEQEIQTLKNYIELQQLRLNHSFDYEIQVDETVDSTVYIPPLLLQPFVENAIEHGLKPLVDRRRGFLKVAFHLDIDADILECTITDNGIGLGASKSRKIDASHTSLSTRITDERLALLYPNNPSVQLKVTDRNEEEGAGCVVFLSIPLI</sequence>
<dbReference type="PATRIC" id="fig|1346330.5.peg.4406"/>
<dbReference type="EMBL" id="ATDL01000022">
    <property type="protein sequence ID" value="ERJ57669.1"/>
    <property type="molecule type" value="Genomic_DNA"/>
</dbReference>
<dbReference type="PANTHER" id="PTHR34220">
    <property type="entry name" value="SENSOR HISTIDINE KINASE YPDA"/>
    <property type="match status" value="1"/>
</dbReference>
<dbReference type="InterPro" id="IPR011990">
    <property type="entry name" value="TPR-like_helical_dom_sf"/>
</dbReference>
<reference evidence="3 4" key="1">
    <citation type="journal article" date="2013" name="Genome Announc.">
        <title>The Draft Genome Sequence of Sphingomonas paucimobilis Strain HER1398 (Proteobacteria), Host to the Giant PAU Phage, Indicates That It Is a Member of the Genus Sphingobacterium (Bacteroidetes).</title>
        <authorList>
            <person name="White R.A.III."/>
            <person name="Suttle C.A."/>
        </authorList>
    </citation>
    <scope>NUCLEOTIDE SEQUENCE [LARGE SCALE GENOMIC DNA]</scope>
    <source>
        <strain evidence="3 4">HER1398</strain>
    </source>
</reference>
<dbReference type="InterPro" id="IPR050640">
    <property type="entry name" value="Bact_2-comp_sensor_kinase"/>
</dbReference>
<name>U2IYA1_9SPHI</name>
<comment type="caution">
    <text evidence="3">The sequence shown here is derived from an EMBL/GenBank/DDBJ whole genome shotgun (WGS) entry which is preliminary data.</text>
</comment>
<dbReference type="GO" id="GO:0000155">
    <property type="term" value="F:phosphorelay sensor kinase activity"/>
    <property type="evidence" value="ECO:0007669"/>
    <property type="project" value="InterPro"/>
</dbReference>
<gene>
    <name evidence="3" type="ORF">M472_02700</name>
</gene>
<dbReference type="Gene3D" id="1.25.40.10">
    <property type="entry name" value="Tetratricopeptide repeat domain"/>
    <property type="match status" value="2"/>
</dbReference>
<feature type="domain" description="Signal transduction histidine kinase internal region" evidence="2">
    <location>
        <begin position="471"/>
        <end position="549"/>
    </location>
</feature>
<dbReference type="GO" id="GO:0016020">
    <property type="term" value="C:membrane"/>
    <property type="evidence" value="ECO:0007669"/>
    <property type="project" value="InterPro"/>
</dbReference>
<evidence type="ECO:0000256" key="1">
    <source>
        <dbReference type="SAM" id="Phobius"/>
    </source>
</evidence>
<keyword evidence="1" id="KW-0472">Membrane</keyword>
<dbReference type="Gene3D" id="3.30.565.10">
    <property type="entry name" value="Histidine kinase-like ATPase, C-terminal domain"/>
    <property type="match status" value="1"/>
</dbReference>
<organism evidence="3 4">
    <name type="scientific">Sphingobacterium paucimobilis HER1398</name>
    <dbReference type="NCBI Taxonomy" id="1346330"/>
    <lineage>
        <taxon>Bacteria</taxon>
        <taxon>Pseudomonadati</taxon>
        <taxon>Bacteroidota</taxon>
        <taxon>Sphingobacteriia</taxon>
        <taxon>Sphingobacteriales</taxon>
        <taxon>Sphingobacteriaceae</taxon>
        <taxon>Sphingobacterium</taxon>
    </lineage>
</organism>
<dbReference type="AlphaFoldDB" id="U2IYA1"/>
<keyword evidence="4" id="KW-1185">Reference proteome</keyword>
<dbReference type="Proteomes" id="UP000016584">
    <property type="component" value="Unassembled WGS sequence"/>
</dbReference>
<dbReference type="InterPro" id="IPR010559">
    <property type="entry name" value="Sig_transdc_His_kin_internal"/>
</dbReference>
<dbReference type="eggNOG" id="COG2972">
    <property type="taxonomic scope" value="Bacteria"/>
</dbReference>
<evidence type="ECO:0000313" key="3">
    <source>
        <dbReference type="EMBL" id="ERJ57669.1"/>
    </source>
</evidence>
<protein>
    <recommendedName>
        <fullName evidence="2">Signal transduction histidine kinase internal region domain-containing protein</fullName>
    </recommendedName>
</protein>
<dbReference type="InterPro" id="IPR036890">
    <property type="entry name" value="HATPase_C_sf"/>
</dbReference>
<feature type="transmembrane region" description="Helical" evidence="1">
    <location>
        <begin position="408"/>
        <end position="428"/>
    </location>
</feature>
<accession>U2IYA1</accession>
<dbReference type="SUPFAM" id="SSF55874">
    <property type="entry name" value="ATPase domain of HSP90 chaperone/DNA topoisomerase II/histidine kinase"/>
    <property type="match status" value="1"/>
</dbReference>
<dbReference type="STRING" id="1346330.M472_02700"/>
<evidence type="ECO:0000259" key="2">
    <source>
        <dbReference type="Pfam" id="PF06580"/>
    </source>
</evidence>
<dbReference type="PANTHER" id="PTHR34220:SF7">
    <property type="entry name" value="SENSOR HISTIDINE KINASE YPDA"/>
    <property type="match status" value="1"/>
</dbReference>